<dbReference type="InterPro" id="IPR014710">
    <property type="entry name" value="RmlC-like_jellyroll"/>
</dbReference>
<comment type="caution">
    <text evidence="6">The sequence shown here is derived from an EMBL/GenBank/DDBJ whole genome shotgun (WGS) entry which is preliminary data.</text>
</comment>
<name>A0A163XSR4_9BRAD</name>
<dbReference type="Pfam" id="PF00027">
    <property type="entry name" value="cNMP_binding"/>
    <property type="match status" value="1"/>
</dbReference>
<keyword evidence="7" id="KW-1185">Reference proteome</keyword>
<dbReference type="InterPro" id="IPR000595">
    <property type="entry name" value="cNMP-bd_dom"/>
</dbReference>
<dbReference type="PROSITE" id="PS50042">
    <property type="entry name" value="CNMP_BINDING_3"/>
    <property type="match status" value="1"/>
</dbReference>
<feature type="domain" description="Cyclic nucleotide-binding" evidence="4">
    <location>
        <begin position="23"/>
        <end position="126"/>
    </location>
</feature>
<evidence type="ECO:0000259" key="5">
    <source>
        <dbReference type="PROSITE" id="PS51063"/>
    </source>
</evidence>
<dbReference type="Pfam" id="PF13545">
    <property type="entry name" value="HTH_Crp_2"/>
    <property type="match status" value="1"/>
</dbReference>
<evidence type="ECO:0000313" key="6">
    <source>
        <dbReference type="EMBL" id="KZD21313.1"/>
    </source>
</evidence>
<sequence length="236" mass="25897">MAVSKAKAASSASRQAAMRMNAIFSDLAPETITQLFHRASFQTFERGDYIFRRGDPGTCLFGVVEGSVRMCTSSPDGKSAVLNLIGAGQTFGEIAVLDGLDRTTDAIANSDCEIWGIARRDLIPLVRTEPALAAKFIDLLCARLRWTSEHLEEVILHGLEARLAHIVIKFAEPNLQMDGSLVVNMTQQNVSEMVGISRERANKIISGWAERGWVLVKNRTLVLLNAQALRNIATRS</sequence>
<protein>
    <recommendedName>
        <fullName evidence="8">Crp/Fnr family transcriptional regulator</fullName>
    </recommendedName>
</protein>
<dbReference type="InterPro" id="IPR036388">
    <property type="entry name" value="WH-like_DNA-bd_sf"/>
</dbReference>
<dbReference type="Proteomes" id="UP000076574">
    <property type="component" value="Unassembled WGS sequence"/>
</dbReference>
<dbReference type="GO" id="GO:0003700">
    <property type="term" value="F:DNA-binding transcription factor activity"/>
    <property type="evidence" value="ECO:0007669"/>
    <property type="project" value="TreeGrafter"/>
</dbReference>
<evidence type="ECO:0000256" key="2">
    <source>
        <dbReference type="ARBA" id="ARBA00023125"/>
    </source>
</evidence>
<dbReference type="PANTHER" id="PTHR24567">
    <property type="entry name" value="CRP FAMILY TRANSCRIPTIONAL REGULATORY PROTEIN"/>
    <property type="match status" value="1"/>
</dbReference>
<dbReference type="PROSITE" id="PS51063">
    <property type="entry name" value="HTH_CRP_2"/>
    <property type="match status" value="1"/>
</dbReference>
<dbReference type="STRING" id="943830.A4A58_15800"/>
<evidence type="ECO:0008006" key="8">
    <source>
        <dbReference type="Google" id="ProtNLM"/>
    </source>
</evidence>
<dbReference type="SUPFAM" id="SSF46785">
    <property type="entry name" value="Winged helix' DNA-binding domain"/>
    <property type="match status" value="1"/>
</dbReference>
<dbReference type="CDD" id="cd00038">
    <property type="entry name" value="CAP_ED"/>
    <property type="match status" value="1"/>
</dbReference>
<dbReference type="GO" id="GO:0005829">
    <property type="term" value="C:cytosol"/>
    <property type="evidence" value="ECO:0007669"/>
    <property type="project" value="TreeGrafter"/>
</dbReference>
<dbReference type="InterPro" id="IPR018490">
    <property type="entry name" value="cNMP-bd_dom_sf"/>
</dbReference>
<dbReference type="InterPro" id="IPR050397">
    <property type="entry name" value="Env_Response_Regulators"/>
</dbReference>
<evidence type="ECO:0000259" key="4">
    <source>
        <dbReference type="PROSITE" id="PS50042"/>
    </source>
</evidence>
<organism evidence="6 7">
    <name type="scientific">Tardiphaga robiniae</name>
    <dbReference type="NCBI Taxonomy" id="943830"/>
    <lineage>
        <taxon>Bacteria</taxon>
        <taxon>Pseudomonadati</taxon>
        <taxon>Pseudomonadota</taxon>
        <taxon>Alphaproteobacteria</taxon>
        <taxon>Hyphomicrobiales</taxon>
        <taxon>Nitrobacteraceae</taxon>
        <taxon>Tardiphaga</taxon>
    </lineage>
</organism>
<feature type="domain" description="HTH crp-type" evidence="5">
    <location>
        <begin position="157"/>
        <end position="227"/>
    </location>
</feature>
<dbReference type="InterPro" id="IPR036390">
    <property type="entry name" value="WH_DNA-bd_sf"/>
</dbReference>
<dbReference type="GO" id="GO:0003677">
    <property type="term" value="F:DNA binding"/>
    <property type="evidence" value="ECO:0007669"/>
    <property type="project" value="UniProtKB-KW"/>
</dbReference>
<accession>A0A163XSR4</accession>
<proteinExistence type="predicted"/>
<evidence type="ECO:0000256" key="3">
    <source>
        <dbReference type="ARBA" id="ARBA00023163"/>
    </source>
</evidence>
<dbReference type="EMBL" id="LVYV01000053">
    <property type="protein sequence ID" value="KZD21313.1"/>
    <property type="molecule type" value="Genomic_DNA"/>
</dbReference>
<evidence type="ECO:0000313" key="7">
    <source>
        <dbReference type="Proteomes" id="UP000076574"/>
    </source>
</evidence>
<dbReference type="InterPro" id="IPR012318">
    <property type="entry name" value="HTH_CRP"/>
</dbReference>
<dbReference type="Gene3D" id="1.10.10.10">
    <property type="entry name" value="Winged helix-like DNA-binding domain superfamily/Winged helix DNA-binding domain"/>
    <property type="match status" value="1"/>
</dbReference>
<dbReference type="SMART" id="SM00100">
    <property type="entry name" value="cNMP"/>
    <property type="match status" value="1"/>
</dbReference>
<keyword evidence="3" id="KW-0804">Transcription</keyword>
<keyword evidence="2" id="KW-0238">DNA-binding</keyword>
<gene>
    <name evidence="6" type="ORF">A4A58_15800</name>
</gene>
<keyword evidence="1" id="KW-0805">Transcription regulation</keyword>
<evidence type="ECO:0000256" key="1">
    <source>
        <dbReference type="ARBA" id="ARBA00023015"/>
    </source>
</evidence>
<dbReference type="SMART" id="SM00419">
    <property type="entry name" value="HTH_CRP"/>
    <property type="match status" value="1"/>
</dbReference>
<reference evidence="6 7" key="1">
    <citation type="submission" date="2016-03" db="EMBL/GenBank/DDBJ databases">
        <title>Microsymbionts genomes from the relict species Vavilovia formosa (Stev.) Fed.</title>
        <authorList>
            <person name="Kopat V."/>
            <person name="Chirak E."/>
            <person name="Kimeklis A."/>
            <person name="Andronov E."/>
        </authorList>
    </citation>
    <scope>NUCLEOTIDE SEQUENCE [LARGE SCALE GENOMIC DNA]</scope>
    <source>
        <strain evidence="6 7">Vaf07</strain>
    </source>
</reference>
<dbReference type="Gene3D" id="2.60.120.10">
    <property type="entry name" value="Jelly Rolls"/>
    <property type="match status" value="1"/>
</dbReference>
<dbReference type="PANTHER" id="PTHR24567:SF68">
    <property type="entry name" value="DNA-BINDING TRANSCRIPTIONAL DUAL REGULATOR CRP"/>
    <property type="match status" value="1"/>
</dbReference>
<dbReference type="AlphaFoldDB" id="A0A163XSR4"/>
<dbReference type="SUPFAM" id="SSF51206">
    <property type="entry name" value="cAMP-binding domain-like"/>
    <property type="match status" value="1"/>
</dbReference>